<dbReference type="OrthoDB" id="6264244at2759"/>
<dbReference type="GeneID" id="118501090"/>
<proteinExistence type="inferred from homology"/>
<keyword evidence="7 9" id="KW-0449">Lipoprotein</keyword>
<dbReference type="Proteomes" id="UP000504628">
    <property type="component" value="Chromosome 6"/>
</dbReference>
<comment type="function">
    <text evidence="9">Guanine nucleotide-binding proteins (G proteins) are involved as a modulator or transducer in various transmembrane signaling systems. The beta and gamma chains are required for the GTPase activity, for replacement of GDP by GTP, and for G protein-effector interaction.</text>
</comment>
<dbReference type="InterPro" id="IPR001770">
    <property type="entry name" value="G-protein_gamma"/>
</dbReference>
<dbReference type="SMART" id="SM01224">
    <property type="entry name" value="G_gamma"/>
    <property type="match status" value="1"/>
</dbReference>
<reference evidence="13" key="1">
    <citation type="submission" date="2025-08" db="UniProtKB">
        <authorList>
            <consortium name="RefSeq"/>
        </authorList>
    </citation>
    <scope>IDENTIFICATION</scope>
    <source>
        <tissue evidence="13">Muscle</tissue>
    </source>
</reference>
<evidence type="ECO:0000256" key="3">
    <source>
        <dbReference type="ARBA" id="ARBA00022475"/>
    </source>
</evidence>
<dbReference type="CDD" id="cd00068">
    <property type="entry name" value="GGL"/>
    <property type="match status" value="1"/>
</dbReference>
<dbReference type="InterPro" id="IPR015898">
    <property type="entry name" value="G-protein_gamma-like_dom"/>
</dbReference>
<feature type="region of interest" description="Disordered" evidence="10">
    <location>
        <begin position="69"/>
        <end position="93"/>
    </location>
</feature>
<name>A0A7E6DXT2_9CHIR</name>
<evidence type="ECO:0000256" key="7">
    <source>
        <dbReference type="ARBA" id="ARBA00023288"/>
    </source>
</evidence>
<dbReference type="AlphaFoldDB" id="A0A7E6DXT2"/>
<protein>
    <recommendedName>
        <fullName evidence="9">Guanine nucleotide-binding protein subunit gamma</fullName>
    </recommendedName>
</protein>
<evidence type="ECO:0000313" key="13">
    <source>
        <dbReference type="RefSeq" id="XP_035883849.1"/>
    </source>
</evidence>
<organism evidence="12 13">
    <name type="scientific">Phyllostomus discolor</name>
    <name type="common">pale spear-nosed bat</name>
    <dbReference type="NCBI Taxonomy" id="89673"/>
    <lineage>
        <taxon>Eukaryota</taxon>
        <taxon>Metazoa</taxon>
        <taxon>Chordata</taxon>
        <taxon>Craniata</taxon>
        <taxon>Vertebrata</taxon>
        <taxon>Euteleostomi</taxon>
        <taxon>Mammalia</taxon>
        <taxon>Eutheria</taxon>
        <taxon>Laurasiatheria</taxon>
        <taxon>Chiroptera</taxon>
        <taxon>Yangochiroptera</taxon>
        <taxon>Phyllostomidae</taxon>
        <taxon>Phyllostominae</taxon>
        <taxon>Phyllostomus</taxon>
    </lineage>
</organism>
<accession>A0A7E6DXT2</accession>
<evidence type="ECO:0000256" key="5">
    <source>
        <dbReference type="ARBA" id="ARBA00023136"/>
    </source>
</evidence>
<evidence type="ECO:0000259" key="11">
    <source>
        <dbReference type="PROSITE" id="PS50058"/>
    </source>
</evidence>
<gene>
    <name evidence="13" type="primary">LOC118501090</name>
</gene>
<dbReference type="GO" id="GO:0031681">
    <property type="term" value="F:G-protein beta-subunit binding"/>
    <property type="evidence" value="ECO:0007669"/>
    <property type="project" value="InterPro"/>
</dbReference>
<evidence type="ECO:0000256" key="6">
    <source>
        <dbReference type="ARBA" id="ARBA00023224"/>
    </source>
</evidence>
<dbReference type="SMART" id="SM00224">
    <property type="entry name" value="GGL"/>
    <property type="match status" value="1"/>
</dbReference>
<dbReference type="PROSITE" id="PS50058">
    <property type="entry name" value="G_PROTEIN_GAMMA"/>
    <property type="match status" value="1"/>
</dbReference>
<keyword evidence="6 9" id="KW-0807">Transducer</keyword>
<sequence>MAAPAGMSSGASRSALQCLVEQLKMEAATKRIKVSQGPAGLQQYCLQNACKNALLIGVQAGSNHFREPRSCALNTGHSEQSKEVHQGMPSGTK</sequence>
<evidence type="ECO:0000256" key="1">
    <source>
        <dbReference type="ARBA" id="ARBA00004342"/>
    </source>
</evidence>
<dbReference type="SUPFAM" id="SSF48670">
    <property type="entry name" value="Transducin (heterotrimeric G protein), gamma chain"/>
    <property type="match status" value="1"/>
</dbReference>
<comment type="similarity">
    <text evidence="2 9">Belongs to the G protein gamma family.</text>
</comment>
<dbReference type="FunFam" id="4.10.260.10:FF:000001">
    <property type="entry name" value="Guanine nucleotide-binding protein subunit gamma"/>
    <property type="match status" value="1"/>
</dbReference>
<dbReference type="InterPro" id="IPR036284">
    <property type="entry name" value="GGL_sf"/>
</dbReference>
<evidence type="ECO:0000256" key="10">
    <source>
        <dbReference type="SAM" id="MobiDB-lite"/>
    </source>
</evidence>
<keyword evidence="4" id="KW-0488">Methylation</keyword>
<dbReference type="Gene3D" id="4.10.260.10">
    <property type="entry name" value="Transducin (heterotrimeric G protein), gamma chain"/>
    <property type="match status" value="1"/>
</dbReference>
<evidence type="ECO:0000256" key="8">
    <source>
        <dbReference type="ARBA" id="ARBA00023289"/>
    </source>
</evidence>
<evidence type="ECO:0000256" key="2">
    <source>
        <dbReference type="ARBA" id="ARBA00007431"/>
    </source>
</evidence>
<dbReference type="PANTHER" id="PTHR13809">
    <property type="entry name" value="GUANINE NUCLEOTIDE-BINDING PROTEIN GAMMA SUBUNIT"/>
    <property type="match status" value="1"/>
</dbReference>
<keyword evidence="8" id="KW-0636">Prenylation</keyword>
<comment type="subunit">
    <text evidence="9">G proteins are composed of 3 units; alpha, beta and gamma.</text>
</comment>
<keyword evidence="5 9" id="KW-0472">Membrane</keyword>
<keyword evidence="3 9" id="KW-1003">Cell membrane</keyword>
<dbReference type="GO" id="GO:0007186">
    <property type="term" value="P:G protein-coupled receptor signaling pathway"/>
    <property type="evidence" value="ECO:0007669"/>
    <property type="project" value="InterPro"/>
</dbReference>
<dbReference type="GO" id="GO:0005834">
    <property type="term" value="C:heterotrimeric G-protein complex"/>
    <property type="evidence" value="ECO:0007669"/>
    <property type="project" value="InterPro"/>
</dbReference>
<evidence type="ECO:0000256" key="9">
    <source>
        <dbReference type="RuleBase" id="RU004973"/>
    </source>
</evidence>
<keyword evidence="12" id="KW-1185">Reference proteome</keyword>
<dbReference type="InParanoid" id="A0A7E6DXT2"/>
<evidence type="ECO:0000313" key="12">
    <source>
        <dbReference type="Proteomes" id="UP000504628"/>
    </source>
</evidence>
<dbReference type="PRINTS" id="PR00321">
    <property type="entry name" value="GPROTEING"/>
</dbReference>
<feature type="domain" description="G protein gamma" evidence="11">
    <location>
        <begin position="9"/>
        <end position="74"/>
    </location>
</feature>
<dbReference type="KEGG" id="pdic:118501090"/>
<comment type="subcellular location">
    <subcellularLocation>
        <location evidence="1 9">Cell membrane</location>
        <topology evidence="1 9">Lipid-anchor</topology>
        <orientation evidence="1 9">Cytoplasmic side</orientation>
    </subcellularLocation>
</comment>
<dbReference type="Pfam" id="PF00631">
    <property type="entry name" value="G-gamma"/>
    <property type="match status" value="1"/>
</dbReference>
<evidence type="ECO:0000256" key="4">
    <source>
        <dbReference type="ARBA" id="ARBA00022481"/>
    </source>
</evidence>
<dbReference type="RefSeq" id="XP_035883849.1">
    <property type="nucleotide sequence ID" value="XM_036027956.1"/>
</dbReference>